<organism evidence="1 2">
    <name type="scientific">Halobacteriovorax marinus (strain ATCC BAA-682 / DSM 15412 / SJ)</name>
    <name type="common">Bacteriovorax marinus</name>
    <dbReference type="NCBI Taxonomy" id="862908"/>
    <lineage>
        <taxon>Bacteria</taxon>
        <taxon>Pseudomonadati</taxon>
        <taxon>Bdellovibrionota</taxon>
        <taxon>Bacteriovoracia</taxon>
        <taxon>Bacteriovoracales</taxon>
        <taxon>Halobacteriovoraceae</taxon>
        <taxon>Halobacteriovorax</taxon>
    </lineage>
</organism>
<dbReference type="OrthoDB" id="332829at2"/>
<protein>
    <submittedName>
        <fullName evidence="1">Uncharacterized protein</fullName>
    </submittedName>
</protein>
<dbReference type="STRING" id="862908.BMS_1989"/>
<dbReference type="HOGENOM" id="CLU_161959_0_0_7"/>
<proteinExistence type="predicted"/>
<dbReference type="EMBL" id="FQ312005">
    <property type="protein sequence ID" value="CBW26803.1"/>
    <property type="molecule type" value="Genomic_DNA"/>
</dbReference>
<dbReference type="Proteomes" id="UP000008963">
    <property type="component" value="Chromosome"/>
</dbReference>
<evidence type="ECO:0000313" key="2">
    <source>
        <dbReference type="Proteomes" id="UP000008963"/>
    </source>
</evidence>
<dbReference type="PATRIC" id="fig|862908.3.peg.1888"/>
<reference evidence="2" key="1">
    <citation type="journal article" date="2013" name="ISME J.">
        <title>A small predatory core genome in the divergent marine Bacteriovorax marinus SJ and the terrestrial Bdellovibrio bacteriovorus.</title>
        <authorList>
            <person name="Crossman L.C."/>
            <person name="Chen H."/>
            <person name="Cerdeno-Tarraga A.M."/>
            <person name="Brooks K."/>
            <person name="Quail M.A."/>
            <person name="Pineiro S.A."/>
            <person name="Hobley L."/>
            <person name="Sockett R.E."/>
            <person name="Bentley S.D."/>
            <person name="Parkhill J."/>
            <person name="Williams H.N."/>
            <person name="Stine O.C."/>
        </authorList>
    </citation>
    <scope>NUCLEOTIDE SEQUENCE [LARGE SCALE GENOMIC DNA]</scope>
    <source>
        <strain evidence="2">ATCC BAA-682 / DSM 15412 / SJ</strain>
    </source>
</reference>
<accession>E1X2N5</accession>
<dbReference type="KEGG" id="bmx:BMS_1989"/>
<keyword evidence="2" id="KW-1185">Reference proteome</keyword>
<gene>
    <name evidence="1" type="ordered locus">BMS_1989</name>
</gene>
<sequence length="119" mass="13956">MESMYGTLKLFFFSLILFLSSCSQIKYTSSENIPTYFAPKKHHSRKASHSGVRRFYLWGLVPPQHTVDVDNELQNDGLISAARIEIREYQEFMDVFWTYVTLGLYKPVRYEIKGYGVKE</sequence>
<dbReference type="RefSeq" id="WP_014244583.1">
    <property type="nucleotide sequence ID" value="NC_016620.1"/>
</dbReference>
<name>E1X2N5_HALMS</name>
<dbReference type="AlphaFoldDB" id="E1X2N5"/>
<evidence type="ECO:0000313" key="1">
    <source>
        <dbReference type="EMBL" id="CBW26803.1"/>
    </source>
</evidence>